<feature type="transmembrane region" description="Helical" evidence="1">
    <location>
        <begin position="148"/>
        <end position="167"/>
    </location>
</feature>
<evidence type="ECO:0000256" key="1">
    <source>
        <dbReference type="SAM" id="Phobius"/>
    </source>
</evidence>
<protein>
    <submittedName>
        <fullName evidence="2">ABC transporter permease</fullName>
    </submittedName>
</protein>
<proteinExistence type="predicted"/>
<dbReference type="EMBL" id="JBHTGQ010000011">
    <property type="protein sequence ID" value="MFC7749356.1"/>
    <property type="molecule type" value="Genomic_DNA"/>
</dbReference>
<evidence type="ECO:0000313" key="2">
    <source>
        <dbReference type="EMBL" id="MFC7749356.1"/>
    </source>
</evidence>
<keyword evidence="1" id="KW-1133">Transmembrane helix</keyword>
<organism evidence="2 3">
    <name type="scientific">Paenibacillus thermoaerophilus</name>
    <dbReference type="NCBI Taxonomy" id="1215385"/>
    <lineage>
        <taxon>Bacteria</taxon>
        <taxon>Bacillati</taxon>
        <taxon>Bacillota</taxon>
        <taxon>Bacilli</taxon>
        <taxon>Bacillales</taxon>
        <taxon>Paenibacillaceae</taxon>
        <taxon>Paenibacillus</taxon>
    </lineage>
</organism>
<dbReference type="Pfam" id="PF12730">
    <property type="entry name" value="ABC2_membrane_4"/>
    <property type="match status" value="1"/>
</dbReference>
<feature type="transmembrane region" description="Helical" evidence="1">
    <location>
        <begin position="174"/>
        <end position="192"/>
    </location>
</feature>
<comment type="caution">
    <text evidence="2">The sequence shown here is derived from an EMBL/GenBank/DDBJ whole genome shotgun (WGS) entry which is preliminary data.</text>
</comment>
<name>A0ABW2UZM7_9BACL</name>
<dbReference type="Proteomes" id="UP001596528">
    <property type="component" value="Unassembled WGS sequence"/>
</dbReference>
<gene>
    <name evidence="2" type="ORF">ACFQWB_05280</name>
</gene>
<accession>A0ABW2UZM7</accession>
<dbReference type="RefSeq" id="WP_138789565.1">
    <property type="nucleotide sequence ID" value="NZ_JBHTGQ010000011.1"/>
</dbReference>
<sequence>MIKQVLSVEFLKIRRKMVWFLVALGPLGVVGLQAVNFGLRYDYLTKQYADDLWGGLIDNVGMLAVPTLFVGLAILASMTAGIEHQTNAWKQTLALPVTRSHIFAGKFLLNVMLLFVSSTLLAAGAIALGACLGFALEDVPYGRLLERTYYPYFAVMPFLALQVWLSVILHNQAVPLTVGIAGTVFSMFSARFGDWMPYKWPYLINEADEPLISAASGIALGVVILVVSLVHFARKDVK</sequence>
<keyword evidence="3" id="KW-1185">Reference proteome</keyword>
<feature type="transmembrane region" description="Helical" evidence="1">
    <location>
        <begin position="18"/>
        <end position="39"/>
    </location>
</feature>
<dbReference type="CDD" id="cd21809">
    <property type="entry name" value="ABC-2_lan_permease-like"/>
    <property type="match status" value="1"/>
</dbReference>
<keyword evidence="1" id="KW-0472">Membrane</keyword>
<evidence type="ECO:0000313" key="3">
    <source>
        <dbReference type="Proteomes" id="UP001596528"/>
    </source>
</evidence>
<feature type="transmembrane region" description="Helical" evidence="1">
    <location>
        <begin position="59"/>
        <end position="82"/>
    </location>
</feature>
<feature type="transmembrane region" description="Helical" evidence="1">
    <location>
        <begin position="212"/>
        <end position="233"/>
    </location>
</feature>
<reference evidence="3" key="1">
    <citation type="journal article" date="2019" name="Int. J. Syst. Evol. Microbiol.">
        <title>The Global Catalogue of Microorganisms (GCM) 10K type strain sequencing project: providing services to taxonomists for standard genome sequencing and annotation.</title>
        <authorList>
            <consortium name="The Broad Institute Genomics Platform"/>
            <consortium name="The Broad Institute Genome Sequencing Center for Infectious Disease"/>
            <person name="Wu L."/>
            <person name="Ma J."/>
        </authorList>
    </citation>
    <scope>NUCLEOTIDE SEQUENCE [LARGE SCALE GENOMIC DNA]</scope>
    <source>
        <strain evidence="3">JCM 18657</strain>
    </source>
</reference>
<keyword evidence="1" id="KW-0812">Transmembrane</keyword>
<feature type="transmembrane region" description="Helical" evidence="1">
    <location>
        <begin position="107"/>
        <end position="136"/>
    </location>
</feature>